<protein>
    <submittedName>
        <fullName evidence="2">Uncharacterized protein</fullName>
    </submittedName>
</protein>
<feature type="compositionally biased region" description="Polar residues" evidence="1">
    <location>
        <begin position="1"/>
        <end position="13"/>
    </location>
</feature>
<evidence type="ECO:0000313" key="2">
    <source>
        <dbReference type="EMBL" id="QPI47625.1"/>
    </source>
</evidence>
<dbReference type="EMBL" id="CP065053">
    <property type="protein sequence ID" value="QPI47625.1"/>
    <property type="molecule type" value="Genomic_DNA"/>
</dbReference>
<reference evidence="2 3" key="1">
    <citation type="submission" date="2020-11" db="EMBL/GenBank/DDBJ databases">
        <authorList>
            <person name="Sun Q."/>
        </authorList>
    </citation>
    <scope>NUCLEOTIDE SEQUENCE [LARGE SCALE GENOMIC DNA]</scope>
    <source>
        <strain evidence="2 3">P8398</strain>
    </source>
</reference>
<evidence type="ECO:0000313" key="3">
    <source>
        <dbReference type="Proteomes" id="UP000662888"/>
    </source>
</evidence>
<evidence type="ECO:0000256" key="1">
    <source>
        <dbReference type="SAM" id="MobiDB-lite"/>
    </source>
</evidence>
<dbReference type="RefSeq" id="WP_206087304.1">
    <property type="nucleotide sequence ID" value="NZ_CP065053.1"/>
</dbReference>
<feature type="compositionally biased region" description="Low complexity" evidence="1">
    <location>
        <begin position="14"/>
        <end position="29"/>
    </location>
</feature>
<sequence length="393" mass="41018">MASQSISSLQGPLSAQSAPVASAASAAGTASEAIGKAGFDDLAGIGTVQAHLPKVRMPLARRLARTQTAALPAAQDEYDTPLATAAAHLIESLAQPGEDGRERWQGTQDPLQQQMLLEQARQQLDEQADDGSGRRDTVGARLDAMQAGLGARHGAAIAEGRRHADAFEGALATLDAAAPGASAPTLSALRRQFGAPASGRRDSPLAPAALLDILLAHADQAGTAGALGRPPARLHEELRRRGRSGPRLWLSLQDAACFQLVNTSYALAGELRRELSERAGTAPLAGQGALARLLLGLGEADAGQAAPLLRQLVDMERLTPRQRAAACQSLRATIARCPDAMWSGAAPSQRPRLLDQLQELIIEHHAAAPALSAAPGDALQSRLRLDHLSTRST</sequence>
<name>A0AA48W6C1_9BURK</name>
<organism evidence="2 3">
    <name type="scientific">Massilia antarctica</name>
    <dbReference type="NCBI Taxonomy" id="2765360"/>
    <lineage>
        <taxon>Bacteria</taxon>
        <taxon>Pseudomonadati</taxon>
        <taxon>Pseudomonadota</taxon>
        <taxon>Betaproteobacteria</taxon>
        <taxon>Burkholderiales</taxon>
        <taxon>Oxalobacteraceae</taxon>
        <taxon>Telluria group</taxon>
        <taxon>Massilia</taxon>
    </lineage>
</organism>
<accession>A0AA48W6C1</accession>
<feature type="region of interest" description="Disordered" evidence="1">
    <location>
        <begin position="1"/>
        <end position="29"/>
    </location>
</feature>
<proteinExistence type="predicted"/>
<keyword evidence="3" id="KW-1185">Reference proteome</keyword>
<gene>
    <name evidence="2" type="ORF">IV454_18735</name>
</gene>
<dbReference type="Proteomes" id="UP000662888">
    <property type="component" value="Chromosome"/>
</dbReference>